<comment type="caution">
    <text evidence="1">The sequence shown here is derived from an EMBL/GenBank/DDBJ whole genome shotgun (WGS) entry which is preliminary data.</text>
</comment>
<gene>
    <name evidence="1" type="ORF">EVAR_47260_1</name>
</gene>
<evidence type="ECO:0000313" key="1">
    <source>
        <dbReference type="EMBL" id="GBP62375.1"/>
    </source>
</evidence>
<proteinExistence type="predicted"/>
<protein>
    <submittedName>
        <fullName evidence="1">Uncharacterized protein</fullName>
    </submittedName>
</protein>
<accession>A0A4C1XJJ8</accession>
<sequence length="85" mass="9127">MLAAPIGRQINDAGRGYPRAGRFADRRGDAYVSDTASDFAKAPDLAERNMQSAESLESFISSTLYGAIRVSLVVESSSALFPRSL</sequence>
<reference evidence="1 2" key="1">
    <citation type="journal article" date="2019" name="Commun. Biol.">
        <title>The bagworm genome reveals a unique fibroin gene that provides high tensile strength.</title>
        <authorList>
            <person name="Kono N."/>
            <person name="Nakamura H."/>
            <person name="Ohtoshi R."/>
            <person name="Tomita M."/>
            <person name="Numata K."/>
            <person name="Arakawa K."/>
        </authorList>
    </citation>
    <scope>NUCLEOTIDE SEQUENCE [LARGE SCALE GENOMIC DNA]</scope>
</reference>
<evidence type="ECO:0000313" key="2">
    <source>
        <dbReference type="Proteomes" id="UP000299102"/>
    </source>
</evidence>
<keyword evidence="2" id="KW-1185">Reference proteome</keyword>
<dbReference type="AlphaFoldDB" id="A0A4C1XJJ8"/>
<dbReference type="Proteomes" id="UP000299102">
    <property type="component" value="Unassembled WGS sequence"/>
</dbReference>
<name>A0A4C1XJJ8_EUMVA</name>
<dbReference type="EMBL" id="BGZK01000840">
    <property type="protein sequence ID" value="GBP62375.1"/>
    <property type="molecule type" value="Genomic_DNA"/>
</dbReference>
<organism evidence="1 2">
    <name type="scientific">Eumeta variegata</name>
    <name type="common">Bagworm moth</name>
    <name type="synonym">Eumeta japonica</name>
    <dbReference type="NCBI Taxonomy" id="151549"/>
    <lineage>
        <taxon>Eukaryota</taxon>
        <taxon>Metazoa</taxon>
        <taxon>Ecdysozoa</taxon>
        <taxon>Arthropoda</taxon>
        <taxon>Hexapoda</taxon>
        <taxon>Insecta</taxon>
        <taxon>Pterygota</taxon>
        <taxon>Neoptera</taxon>
        <taxon>Endopterygota</taxon>
        <taxon>Lepidoptera</taxon>
        <taxon>Glossata</taxon>
        <taxon>Ditrysia</taxon>
        <taxon>Tineoidea</taxon>
        <taxon>Psychidae</taxon>
        <taxon>Oiketicinae</taxon>
        <taxon>Eumeta</taxon>
    </lineage>
</organism>